<evidence type="ECO:0000256" key="3">
    <source>
        <dbReference type="ARBA" id="ARBA00022475"/>
    </source>
</evidence>
<comment type="similarity">
    <text evidence="2">Belongs to the CPA3 antiporters (TC 2.A.63) subunit D family.</text>
</comment>
<evidence type="ECO:0000313" key="11">
    <source>
        <dbReference type="Proteomes" id="UP000234778"/>
    </source>
</evidence>
<evidence type="ECO:0000256" key="8">
    <source>
        <dbReference type="SAM" id="Phobius"/>
    </source>
</evidence>
<evidence type="ECO:0000256" key="1">
    <source>
        <dbReference type="ARBA" id="ARBA00004651"/>
    </source>
</evidence>
<dbReference type="AlphaFoldDB" id="A0A2I1KRN6"/>
<dbReference type="InterPro" id="IPR050586">
    <property type="entry name" value="CPA3_Na-H_Antiporter_D"/>
</dbReference>
<evidence type="ECO:0000259" key="9">
    <source>
        <dbReference type="Pfam" id="PF00361"/>
    </source>
</evidence>
<evidence type="ECO:0000256" key="5">
    <source>
        <dbReference type="ARBA" id="ARBA00022989"/>
    </source>
</evidence>
<organism evidence="10 11">
    <name type="scientific">Actinomyces urogenitalis</name>
    <dbReference type="NCBI Taxonomy" id="103621"/>
    <lineage>
        <taxon>Bacteria</taxon>
        <taxon>Bacillati</taxon>
        <taxon>Actinomycetota</taxon>
        <taxon>Actinomycetes</taxon>
        <taxon>Actinomycetales</taxon>
        <taxon>Actinomycetaceae</taxon>
        <taxon>Actinomyces</taxon>
    </lineage>
</organism>
<evidence type="ECO:0000256" key="6">
    <source>
        <dbReference type="ARBA" id="ARBA00023136"/>
    </source>
</evidence>
<feature type="transmembrane region" description="Helical" evidence="8">
    <location>
        <begin position="98"/>
        <end position="116"/>
    </location>
</feature>
<reference evidence="10 11" key="1">
    <citation type="submission" date="2017-12" db="EMBL/GenBank/DDBJ databases">
        <title>Phylogenetic diversity of female urinary microbiome.</title>
        <authorList>
            <person name="Thomas-White K."/>
            <person name="Wolfe A.J."/>
        </authorList>
    </citation>
    <scope>NUCLEOTIDE SEQUENCE [LARGE SCALE GENOMIC DNA]</scope>
    <source>
        <strain evidence="10 11">UMB0319</strain>
    </source>
</reference>
<dbReference type="PANTHER" id="PTHR42703:SF1">
    <property type="entry name" value="NA(+)_H(+) ANTIPORTER SUBUNIT D1"/>
    <property type="match status" value="1"/>
</dbReference>
<comment type="caution">
    <text evidence="10">The sequence shown here is derived from an EMBL/GenBank/DDBJ whole genome shotgun (WGS) entry which is preliminary data.</text>
</comment>
<gene>
    <name evidence="10" type="ORF">CYJ26_08410</name>
</gene>
<evidence type="ECO:0000313" key="10">
    <source>
        <dbReference type="EMBL" id="PKY98290.1"/>
    </source>
</evidence>
<evidence type="ECO:0000256" key="7">
    <source>
        <dbReference type="RuleBase" id="RU000320"/>
    </source>
</evidence>
<feature type="transmembrane region" description="Helical" evidence="8">
    <location>
        <begin position="288"/>
        <end position="309"/>
    </location>
</feature>
<evidence type="ECO:0000256" key="4">
    <source>
        <dbReference type="ARBA" id="ARBA00022692"/>
    </source>
</evidence>
<dbReference type="GO" id="GO:0008137">
    <property type="term" value="F:NADH dehydrogenase (ubiquinone) activity"/>
    <property type="evidence" value="ECO:0007669"/>
    <property type="project" value="InterPro"/>
</dbReference>
<feature type="transmembrane region" description="Helical" evidence="8">
    <location>
        <begin position="65"/>
        <end position="86"/>
    </location>
</feature>
<dbReference type="Proteomes" id="UP000234778">
    <property type="component" value="Unassembled WGS sequence"/>
</dbReference>
<dbReference type="PANTHER" id="PTHR42703">
    <property type="entry name" value="NADH DEHYDROGENASE"/>
    <property type="match status" value="1"/>
</dbReference>
<dbReference type="InterPro" id="IPR001750">
    <property type="entry name" value="ND/Mrp_TM"/>
</dbReference>
<name>A0A2I1KRN6_9ACTO</name>
<keyword evidence="6 8" id="KW-0472">Membrane</keyword>
<sequence>MLGAALAMLAGRRPRLQRALSVAALGTVVLVAAFLVYLTETDGIQTLWVAAWPDSAGIVLVADRLSSLMLLVASLVTLAVLVFSTGQDQEEVRQETPVSIFHPTLLLLSAGVSDAFLAGDLFNLYVGFEILLFASYVLLTMGATRPRIRAGAIYVVVNLVSSALFLILLAVVYTATGTVNMAELAQRVPQLPADMQLMIQALMLTVFGIKAAVFPLSAWLPDSYPTAPAPVTAVFAGLLTKVGVYSMLRVQTLLFAERPLTTILLIVGGASMMVGILGAVAQSELKRLLSFTLVSHVGYMIMGVALATTGSLAAAIYYTAHHITIQTALFLTAGLMARVGGSTELDKVSGLASLSPRLALLFGIPALNLAGIPPFSGFIGKIGLMRAGAQVGTPLAWLLVVTSVVASLLTLYVMAKVWNRAFWGEVRVVGARRVGSARPSKPAGTTTQPASVPTGTVTVAQEGVVSPSSATSTAATRPTHVAEPMPGVMVGASLGLIVVSLALTVAAGPLYEFCEHAATMLLSDGYVTAVLGGR</sequence>
<feature type="transmembrane region" description="Helical" evidence="8">
    <location>
        <begin position="487"/>
        <end position="511"/>
    </location>
</feature>
<feature type="domain" description="NADH:quinone oxidoreductase/Mrp antiporter transmembrane" evidence="9">
    <location>
        <begin position="118"/>
        <end position="404"/>
    </location>
</feature>
<dbReference type="GO" id="GO:0005886">
    <property type="term" value="C:plasma membrane"/>
    <property type="evidence" value="ECO:0007669"/>
    <property type="project" value="UniProtKB-SubCell"/>
</dbReference>
<feature type="transmembrane region" description="Helical" evidence="8">
    <location>
        <begin position="260"/>
        <end position="281"/>
    </location>
</feature>
<dbReference type="InterPro" id="IPR003918">
    <property type="entry name" value="NADH_UbQ_OxRdtase"/>
</dbReference>
<keyword evidence="4 7" id="KW-0812">Transmembrane</keyword>
<feature type="transmembrane region" description="Helical" evidence="8">
    <location>
        <begin position="195"/>
        <end position="220"/>
    </location>
</feature>
<feature type="transmembrane region" description="Helical" evidence="8">
    <location>
        <begin position="151"/>
        <end position="175"/>
    </location>
</feature>
<evidence type="ECO:0000256" key="2">
    <source>
        <dbReference type="ARBA" id="ARBA00005346"/>
    </source>
</evidence>
<dbReference type="EMBL" id="PKHA01000009">
    <property type="protein sequence ID" value="PKY98290.1"/>
    <property type="molecule type" value="Genomic_DNA"/>
</dbReference>
<protein>
    <submittedName>
        <fullName evidence="10">Na+/H+ antiporter subunit D</fullName>
    </submittedName>
</protein>
<dbReference type="NCBIfam" id="NF009308">
    <property type="entry name" value="PRK12665.1"/>
    <property type="match status" value="1"/>
</dbReference>
<proteinExistence type="inferred from homology"/>
<dbReference type="PRINTS" id="PR01437">
    <property type="entry name" value="NUOXDRDTASE4"/>
</dbReference>
<feature type="transmembrane region" description="Helical" evidence="8">
    <location>
        <begin position="395"/>
        <end position="415"/>
    </location>
</feature>
<feature type="transmembrane region" description="Helical" evidence="8">
    <location>
        <begin position="227"/>
        <end position="248"/>
    </location>
</feature>
<keyword evidence="5 8" id="KW-1133">Transmembrane helix</keyword>
<feature type="transmembrane region" description="Helical" evidence="8">
    <location>
        <begin position="358"/>
        <end position="375"/>
    </location>
</feature>
<keyword evidence="3" id="KW-1003">Cell membrane</keyword>
<feature type="transmembrane region" description="Helical" evidence="8">
    <location>
        <begin position="122"/>
        <end position="139"/>
    </location>
</feature>
<comment type="subcellular location">
    <subcellularLocation>
        <location evidence="1">Cell membrane</location>
        <topology evidence="1">Multi-pass membrane protein</topology>
    </subcellularLocation>
    <subcellularLocation>
        <location evidence="7">Membrane</location>
        <topology evidence="7">Multi-pass membrane protein</topology>
    </subcellularLocation>
</comment>
<feature type="transmembrane region" description="Helical" evidence="8">
    <location>
        <begin position="20"/>
        <end position="38"/>
    </location>
</feature>
<dbReference type="Pfam" id="PF00361">
    <property type="entry name" value="Proton_antipo_M"/>
    <property type="match status" value="1"/>
</dbReference>
<dbReference type="GO" id="GO:0042773">
    <property type="term" value="P:ATP synthesis coupled electron transport"/>
    <property type="evidence" value="ECO:0007669"/>
    <property type="project" value="InterPro"/>
</dbReference>
<accession>A0A2I1KRN6</accession>